<evidence type="ECO:0000313" key="1">
    <source>
        <dbReference type="EMBL" id="MBC8570736.1"/>
    </source>
</evidence>
<protein>
    <submittedName>
        <fullName evidence="1">Uncharacterized protein</fullName>
    </submittedName>
</protein>
<reference evidence="1" key="1">
    <citation type="submission" date="2020-08" db="EMBL/GenBank/DDBJ databases">
        <title>Genome public.</title>
        <authorList>
            <person name="Liu C."/>
            <person name="Sun Q."/>
        </authorList>
    </citation>
    <scope>NUCLEOTIDE SEQUENCE</scope>
    <source>
        <strain evidence="1">NSJ-54</strain>
    </source>
</reference>
<keyword evidence="2" id="KW-1185">Reference proteome</keyword>
<comment type="caution">
    <text evidence="1">The sequence shown here is derived from an EMBL/GenBank/DDBJ whole genome shotgun (WGS) entry which is preliminary data.</text>
</comment>
<dbReference type="AlphaFoldDB" id="A0A926IB04"/>
<dbReference type="InterPro" id="IPR027417">
    <property type="entry name" value="P-loop_NTPase"/>
</dbReference>
<evidence type="ECO:0000313" key="2">
    <source>
        <dbReference type="Proteomes" id="UP000660861"/>
    </source>
</evidence>
<accession>A0A926IB04</accession>
<name>A0A926IB04_9FIRM</name>
<dbReference type="RefSeq" id="WP_262397832.1">
    <property type="nucleotide sequence ID" value="NZ_JACRTC010000005.1"/>
</dbReference>
<gene>
    <name evidence="1" type="ORF">H8709_07840</name>
</gene>
<dbReference type="Proteomes" id="UP000660861">
    <property type="component" value="Unassembled WGS sequence"/>
</dbReference>
<organism evidence="1 2">
    <name type="scientific">Zongyangia hominis</name>
    <dbReference type="NCBI Taxonomy" id="2763677"/>
    <lineage>
        <taxon>Bacteria</taxon>
        <taxon>Bacillati</taxon>
        <taxon>Bacillota</taxon>
        <taxon>Clostridia</taxon>
        <taxon>Eubacteriales</taxon>
        <taxon>Oscillospiraceae</taxon>
        <taxon>Zongyangia</taxon>
    </lineage>
</organism>
<dbReference type="EMBL" id="JACRTC010000005">
    <property type="protein sequence ID" value="MBC8570736.1"/>
    <property type="molecule type" value="Genomic_DNA"/>
</dbReference>
<proteinExistence type="predicted"/>
<dbReference type="SUPFAM" id="SSF52540">
    <property type="entry name" value="P-loop containing nucleoside triphosphate hydrolases"/>
    <property type="match status" value="2"/>
</dbReference>
<sequence>MTMKDGGNFVHFFLGSNTPQGFVSRFDQLGTPLEGWHKFVIKGGPGTGKSSLMKKVAQRLMDAGDPFVEQIHCSSDPDSLDAVISNKFKISIADGTAPHVIEPKYPGAFETVVNLTDCWDDEKLQRDRKEIVELCTRNSTCHDRCCRFLTAASSLIYDTYRIAVECTDPEKIARYARRLAAKEFRATDVDHGAEAVRFLSTVTPQGLVTYTDSVKTMCDRIYLIDDEWGASSRLLLNALRSAALSAGLDIITCYCPLSPYEKLEHLIIPSIGMAFVTTNRFSNISLEPCRRIHAKRFTDMVKLKTRKQRISFNRKAAQEMLNEAIKLLVESKNIHDQIERYYISSMDYQKVDAKVSETLSKMEAIIQKGG</sequence>